<comment type="caution">
    <text evidence="4">The sequence shown here is derived from an EMBL/GenBank/DDBJ whole genome shotgun (WGS) entry which is preliminary data.</text>
</comment>
<dbReference type="GO" id="GO:0016052">
    <property type="term" value="P:carbohydrate catabolic process"/>
    <property type="evidence" value="ECO:0007669"/>
    <property type="project" value="InterPro"/>
</dbReference>
<sequence length="334" mass="38776">MIKKINDMGMDFGIWVEPEMVNPNSDLYRAHPDWIFYFPNRPKTLGRSQSMLNLAREDVCQYLYKSLSTLLREHNIKYLKWDMNRHLTEPGWPSAPTKKQREVRIRYTENLYRLVDELKKEFPHVLFETCSSGGGRVDLGMLSRMDVAWASDNIDPLDRIYIQYGYLSAFPANSMVSWTGGENWHDMNYSLNFRFDVAMSGVLGIGNNITSWKSDEIAIAKEKIALYKEIRPLVHNGILYRLSSPFESTHSILEYVSPKGEEAVVFCYNVSEQIDVSTRCLVEKKRLRFKGLNPDSFYQVDDRKYSGSYLMNTGIDYALHGICKSKIIRVKLLK</sequence>
<dbReference type="InterPro" id="IPR017853">
    <property type="entry name" value="GH"/>
</dbReference>
<dbReference type="Proteomes" id="UP000284514">
    <property type="component" value="Unassembled WGS sequence"/>
</dbReference>
<dbReference type="AlphaFoldDB" id="A0A414BKP7"/>
<dbReference type="PRINTS" id="PR00743">
    <property type="entry name" value="GLHYDRLASE36"/>
</dbReference>
<dbReference type="InterPro" id="IPR013780">
    <property type="entry name" value="Glyco_hydro_b"/>
</dbReference>
<dbReference type="PANTHER" id="PTHR43053">
    <property type="entry name" value="GLYCOSIDASE FAMILY 31"/>
    <property type="match status" value="1"/>
</dbReference>
<dbReference type="InterPro" id="IPR050985">
    <property type="entry name" value="Alpha-glycosidase_related"/>
</dbReference>
<dbReference type="InterPro" id="IPR002252">
    <property type="entry name" value="Glyco_hydro_36"/>
</dbReference>
<dbReference type="Gene3D" id="2.60.40.1180">
    <property type="entry name" value="Golgi alpha-mannosidase II"/>
    <property type="match status" value="1"/>
</dbReference>
<keyword evidence="2" id="KW-0326">Glycosidase</keyword>
<dbReference type="Pfam" id="PF16874">
    <property type="entry name" value="Glyco_hydro_36C"/>
    <property type="match status" value="1"/>
</dbReference>
<dbReference type="InterPro" id="IPR013785">
    <property type="entry name" value="Aldolase_TIM"/>
</dbReference>
<keyword evidence="1" id="KW-0378">Hydrolase</keyword>
<dbReference type="SUPFAM" id="SSF51445">
    <property type="entry name" value="(Trans)glycosidases"/>
    <property type="match status" value="1"/>
</dbReference>
<evidence type="ECO:0000256" key="2">
    <source>
        <dbReference type="ARBA" id="ARBA00023295"/>
    </source>
</evidence>
<evidence type="ECO:0000313" key="4">
    <source>
        <dbReference type="EMBL" id="RHC75494.1"/>
    </source>
</evidence>
<reference evidence="4 5" key="1">
    <citation type="submission" date="2018-08" db="EMBL/GenBank/DDBJ databases">
        <title>A genome reference for cultivated species of the human gut microbiota.</title>
        <authorList>
            <person name="Zou Y."/>
            <person name="Xue W."/>
            <person name="Luo G."/>
        </authorList>
    </citation>
    <scope>NUCLEOTIDE SEQUENCE [LARGE SCALE GENOMIC DNA]</scope>
    <source>
        <strain evidence="4 5">AM34-25</strain>
    </source>
</reference>
<evidence type="ECO:0000256" key="1">
    <source>
        <dbReference type="ARBA" id="ARBA00022801"/>
    </source>
</evidence>
<protein>
    <submittedName>
        <fullName evidence="4">Alpha-galactosidase</fullName>
    </submittedName>
</protein>
<dbReference type="Gene3D" id="3.20.20.70">
    <property type="entry name" value="Aldolase class I"/>
    <property type="match status" value="1"/>
</dbReference>
<dbReference type="CDD" id="cd14791">
    <property type="entry name" value="GH36"/>
    <property type="match status" value="1"/>
</dbReference>
<dbReference type="InterPro" id="IPR031705">
    <property type="entry name" value="Glyco_hydro_36_C"/>
</dbReference>
<feature type="domain" description="Glycosyl hydrolase family 36 C-terminal" evidence="3">
    <location>
        <begin position="252"/>
        <end position="329"/>
    </location>
</feature>
<accession>A0A414BKP7</accession>
<dbReference type="Pfam" id="PF02065">
    <property type="entry name" value="Melibiase"/>
    <property type="match status" value="1"/>
</dbReference>
<proteinExistence type="predicted"/>
<dbReference type="EMBL" id="QSIF01000004">
    <property type="protein sequence ID" value="RHC75494.1"/>
    <property type="molecule type" value="Genomic_DNA"/>
</dbReference>
<evidence type="ECO:0000259" key="3">
    <source>
        <dbReference type="Pfam" id="PF16874"/>
    </source>
</evidence>
<dbReference type="PANTHER" id="PTHR43053:SF3">
    <property type="entry name" value="ALPHA-GALACTOSIDASE C-RELATED"/>
    <property type="match status" value="1"/>
</dbReference>
<name>A0A414BKP7_BACUN</name>
<dbReference type="GO" id="GO:0004557">
    <property type="term" value="F:alpha-galactosidase activity"/>
    <property type="evidence" value="ECO:0007669"/>
    <property type="project" value="InterPro"/>
</dbReference>
<organism evidence="4 5">
    <name type="scientific">Bacteroides uniformis</name>
    <dbReference type="NCBI Taxonomy" id="820"/>
    <lineage>
        <taxon>Bacteria</taxon>
        <taxon>Pseudomonadati</taxon>
        <taxon>Bacteroidota</taxon>
        <taxon>Bacteroidia</taxon>
        <taxon>Bacteroidales</taxon>
        <taxon>Bacteroidaceae</taxon>
        <taxon>Bacteroides</taxon>
    </lineage>
</organism>
<gene>
    <name evidence="4" type="ORF">DW831_04000</name>
</gene>
<evidence type="ECO:0000313" key="5">
    <source>
        <dbReference type="Proteomes" id="UP000284514"/>
    </source>
</evidence>